<proteinExistence type="predicted"/>
<evidence type="ECO:0000313" key="1">
    <source>
        <dbReference type="EMBL" id="KAK3776566.1"/>
    </source>
</evidence>
<protein>
    <submittedName>
        <fullName evidence="1">Uncharacterized protein</fullName>
    </submittedName>
</protein>
<dbReference type="AlphaFoldDB" id="A0AAE1DMU3"/>
<organism evidence="1 2">
    <name type="scientific">Elysia crispata</name>
    <name type="common">lettuce slug</name>
    <dbReference type="NCBI Taxonomy" id="231223"/>
    <lineage>
        <taxon>Eukaryota</taxon>
        <taxon>Metazoa</taxon>
        <taxon>Spiralia</taxon>
        <taxon>Lophotrochozoa</taxon>
        <taxon>Mollusca</taxon>
        <taxon>Gastropoda</taxon>
        <taxon>Heterobranchia</taxon>
        <taxon>Euthyneura</taxon>
        <taxon>Panpulmonata</taxon>
        <taxon>Sacoglossa</taxon>
        <taxon>Placobranchoidea</taxon>
        <taxon>Plakobranchidae</taxon>
        <taxon>Elysia</taxon>
    </lineage>
</organism>
<accession>A0AAE1DMU3</accession>
<reference evidence="1" key="1">
    <citation type="journal article" date="2023" name="G3 (Bethesda)">
        <title>A reference genome for the long-term kleptoplast-retaining sea slug Elysia crispata morphotype clarki.</title>
        <authorList>
            <person name="Eastman K.E."/>
            <person name="Pendleton A.L."/>
            <person name="Shaikh M.A."/>
            <person name="Suttiyut T."/>
            <person name="Ogas R."/>
            <person name="Tomko P."/>
            <person name="Gavelis G."/>
            <person name="Widhalm J.R."/>
            <person name="Wisecaver J.H."/>
        </authorList>
    </citation>
    <scope>NUCLEOTIDE SEQUENCE</scope>
    <source>
        <strain evidence="1">ECLA1</strain>
    </source>
</reference>
<sequence>MNERPLAARPSPVPSQGLCEYRSTQQIDNVIKAGKSPVFSLCPGELPPSPLFPQDLDISDSRPPPVFLSGGETDVALQKAGRKRGRIFGI</sequence>
<dbReference type="EMBL" id="JAWDGP010003199">
    <property type="protein sequence ID" value="KAK3776566.1"/>
    <property type="molecule type" value="Genomic_DNA"/>
</dbReference>
<dbReference type="Proteomes" id="UP001283361">
    <property type="component" value="Unassembled WGS sequence"/>
</dbReference>
<gene>
    <name evidence="1" type="ORF">RRG08_037072</name>
</gene>
<name>A0AAE1DMU3_9GAST</name>
<keyword evidence="2" id="KW-1185">Reference proteome</keyword>
<comment type="caution">
    <text evidence="1">The sequence shown here is derived from an EMBL/GenBank/DDBJ whole genome shotgun (WGS) entry which is preliminary data.</text>
</comment>
<evidence type="ECO:0000313" key="2">
    <source>
        <dbReference type="Proteomes" id="UP001283361"/>
    </source>
</evidence>